<evidence type="ECO:0000313" key="14">
    <source>
        <dbReference type="EMBL" id="GAA3948100.1"/>
    </source>
</evidence>
<feature type="binding site" evidence="10">
    <location>
        <begin position="4"/>
        <end position="9"/>
    </location>
    <ligand>
        <name>substrate</name>
    </ligand>
</feature>
<dbReference type="InterPro" id="IPR018022">
    <property type="entry name" value="IPT"/>
</dbReference>
<feature type="site" description="Interaction with substrate tRNA" evidence="10">
    <location>
        <position position="115"/>
    </location>
</feature>
<evidence type="ECO:0000256" key="13">
    <source>
        <dbReference type="RuleBase" id="RU003785"/>
    </source>
</evidence>
<feature type="region of interest" description="Interaction with substrate tRNA" evidence="10">
    <location>
        <begin position="27"/>
        <end position="30"/>
    </location>
</feature>
<dbReference type="PANTHER" id="PTHR11088">
    <property type="entry name" value="TRNA DIMETHYLALLYLTRANSFERASE"/>
    <property type="match status" value="1"/>
</dbReference>
<evidence type="ECO:0000256" key="12">
    <source>
        <dbReference type="RuleBase" id="RU003784"/>
    </source>
</evidence>
<evidence type="ECO:0000256" key="4">
    <source>
        <dbReference type="ARBA" id="ARBA00022679"/>
    </source>
</evidence>
<keyword evidence="5 10" id="KW-0819">tRNA processing</keyword>
<dbReference type="Pfam" id="PF01715">
    <property type="entry name" value="IPPT"/>
    <property type="match status" value="1"/>
</dbReference>
<feature type="region of interest" description="Interaction with substrate tRNA" evidence="10">
    <location>
        <begin position="151"/>
        <end position="155"/>
    </location>
</feature>
<evidence type="ECO:0000256" key="2">
    <source>
        <dbReference type="ARBA" id="ARBA00003213"/>
    </source>
</evidence>
<evidence type="ECO:0000256" key="3">
    <source>
        <dbReference type="ARBA" id="ARBA00005842"/>
    </source>
</evidence>
<name>A0ABP7NIX2_9GAMM</name>
<dbReference type="InterPro" id="IPR027417">
    <property type="entry name" value="P-loop_NTPase"/>
</dbReference>
<evidence type="ECO:0000256" key="10">
    <source>
        <dbReference type="HAMAP-Rule" id="MF_00185"/>
    </source>
</evidence>
<evidence type="ECO:0000256" key="7">
    <source>
        <dbReference type="ARBA" id="ARBA00022840"/>
    </source>
</evidence>
<reference evidence="15" key="1">
    <citation type="journal article" date="2019" name="Int. J. Syst. Evol. Microbiol.">
        <title>The Global Catalogue of Microorganisms (GCM) 10K type strain sequencing project: providing services to taxonomists for standard genome sequencing and annotation.</title>
        <authorList>
            <consortium name="The Broad Institute Genomics Platform"/>
            <consortium name="The Broad Institute Genome Sequencing Center for Infectious Disease"/>
            <person name="Wu L."/>
            <person name="Ma J."/>
        </authorList>
    </citation>
    <scope>NUCLEOTIDE SEQUENCE [LARGE SCALE GENOMIC DNA]</scope>
    <source>
        <strain evidence="15">JCM 17555</strain>
    </source>
</reference>
<organism evidence="14 15">
    <name type="scientific">Allohahella marinimesophila</name>
    <dbReference type="NCBI Taxonomy" id="1054972"/>
    <lineage>
        <taxon>Bacteria</taxon>
        <taxon>Pseudomonadati</taxon>
        <taxon>Pseudomonadota</taxon>
        <taxon>Gammaproteobacteria</taxon>
        <taxon>Oceanospirillales</taxon>
        <taxon>Hahellaceae</taxon>
        <taxon>Allohahella</taxon>
    </lineage>
</organism>
<dbReference type="SUPFAM" id="SSF52540">
    <property type="entry name" value="P-loop containing nucleoside triphosphate hydrolases"/>
    <property type="match status" value="1"/>
</dbReference>
<feature type="site" description="Interaction with substrate tRNA" evidence="10">
    <location>
        <position position="93"/>
    </location>
</feature>
<dbReference type="InterPro" id="IPR039657">
    <property type="entry name" value="Dimethylallyltransferase"/>
</dbReference>
<protein>
    <recommendedName>
        <fullName evidence="10">tRNA dimethylallyltransferase</fullName>
        <ecNumber evidence="10">2.5.1.75</ecNumber>
    </recommendedName>
    <alternativeName>
        <fullName evidence="10">Dimethylallyl diphosphate:tRNA dimethylallyltransferase</fullName>
        <shortName evidence="10">DMAPP:tRNA dimethylallyltransferase</shortName>
        <shortName evidence="10">DMATase</shortName>
    </alternativeName>
    <alternativeName>
        <fullName evidence="10">Isopentenyl-diphosphate:tRNA isopentenyltransferase</fullName>
        <shortName evidence="10">IPP transferase</shortName>
        <shortName evidence="10">IPPT</shortName>
        <shortName evidence="10">IPTase</shortName>
    </alternativeName>
</protein>
<comment type="catalytic activity">
    <reaction evidence="9 10 11">
        <text>adenosine(37) in tRNA + dimethylallyl diphosphate = N(6)-dimethylallyladenosine(37) in tRNA + diphosphate</text>
        <dbReference type="Rhea" id="RHEA:26482"/>
        <dbReference type="Rhea" id="RHEA-COMP:10162"/>
        <dbReference type="Rhea" id="RHEA-COMP:10375"/>
        <dbReference type="ChEBI" id="CHEBI:33019"/>
        <dbReference type="ChEBI" id="CHEBI:57623"/>
        <dbReference type="ChEBI" id="CHEBI:74411"/>
        <dbReference type="ChEBI" id="CHEBI:74415"/>
        <dbReference type="EC" id="2.5.1.75"/>
    </reaction>
</comment>
<accession>A0ABP7NIX2</accession>
<comment type="function">
    <text evidence="2 10 12">Catalyzes the transfer of a dimethylallyl group onto the adenine at position 37 in tRNAs that read codons beginning with uridine, leading to the formation of N6-(dimethylallyl)adenosine (i(6)A).</text>
</comment>
<comment type="cofactor">
    <cofactor evidence="1 10">
        <name>Mg(2+)</name>
        <dbReference type="ChEBI" id="CHEBI:18420"/>
    </cofactor>
</comment>
<dbReference type="Proteomes" id="UP001501337">
    <property type="component" value="Unassembled WGS sequence"/>
</dbReference>
<keyword evidence="4 10" id="KW-0808">Transferase</keyword>
<evidence type="ECO:0000256" key="5">
    <source>
        <dbReference type="ARBA" id="ARBA00022694"/>
    </source>
</evidence>
<evidence type="ECO:0000256" key="8">
    <source>
        <dbReference type="ARBA" id="ARBA00022842"/>
    </source>
</evidence>
<keyword evidence="8 10" id="KW-0460">Magnesium</keyword>
<dbReference type="Gene3D" id="3.40.50.300">
    <property type="entry name" value="P-loop containing nucleotide triphosphate hydrolases"/>
    <property type="match status" value="1"/>
</dbReference>
<evidence type="ECO:0000313" key="15">
    <source>
        <dbReference type="Proteomes" id="UP001501337"/>
    </source>
</evidence>
<dbReference type="Gene3D" id="1.10.20.140">
    <property type="match status" value="1"/>
</dbReference>
<keyword evidence="15" id="KW-1185">Reference proteome</keyword>
<keyword evidence="6 10" id="KW-0547">Nucleotide-binding</keyword>
<comment type="caution">
    <text evidence="14">The sequence shown here is derived from an EMBL/GenBank/DDBJ whole genome shotgun (WGS) entry which is preliminary data.</text>
</comment>
<evidence type="ECO:0000256" key="6">
    <source>
        <dbReference type="ARBA" id="ARBA00022741"/>
    </source>
</evidence>
<comment type="caution">
    <text evidence="10">Lacks conserved residue(s) required for the propagation of feature annotation.</text>
</comment>
<comment type="subunit">
    <text evidence="10">Monomer.</text>
</comment>
<gene>
    <name evidence="10 14" type="primary">miaA</name>
    <name evidence="14" type="ORF">GCM10022278_04080</name>
</gene>
<evidence type="ECO:0000256" key="9">
    <source>
        <dbReference type="ARBA" id="ARBA00049563"/>
    </source>
</evidence>
<keyword evidence="7 10" id="KW-0067">ATP-binding</keyword>
<evidence type="ECO:0000256" key="11">
    <source>
        <dbReference type="RuleBase" id="RU003783"/>
    </source>
</evidence>
<dbReference type="NCBIfam" id="TIGR00174">
    <property type="entry name" value="miaA"/>
    <property type="match status" value="1"/>
</dbReference>
<feature type="binding site" evidence="10">
    <location>
        <begin position="2"/>
        <end position="9"/>
    </location>
    <ligand>
        <name>ATP</name>
        <dbReference type="ChEBI" id="CHEBI:30616"/>
    </ligand>
</feature>
<dbReference type="EMBL" id="BAABBO010000001">
    <property type="protein sequence ID" value="GAA3948100.1"/>
    <property type="molecule type" value="Genomic_DNA"/>
</dbReference>
<sequence length="313" mass="34658">MGPTASGKTWLACQLAMRFPVHLISADSVMIYRGMDVGSAKPDPEELERFPHALIDIRDPAEAYSAAEFRKDAIVEIEGALGRGLLPVLVGGTSLYFKRLLEGMADMPASTPEVRAGVLADAERVGWSAMYQRLCTIDPVASKAIHPNNLQRLSRALEVHAISGRPISAFWQAQAPGEVRLQDGRCVSFLQFGIMPADRAKLHEQIEQRFDLMLEGGLVDEVTALFDRGDLHPDMPSIRAVGYAQVWDFLAGHASREEMRERGVAATRQLAKRQLTWLRRWPELQVLASGPGVTEREAMLQSTLSQVAEFLQK</sequence>
<dbReference type="EC" id="2.5.1.75" evidence="10"/>
<dbReference type="PANTHER" id="PTHR11088:SF60">
    <property type="entry name" value="TRNA DIMETHYLALLYLTRANSFERASE"/>
    <property type="match status" value="1"/>
</dbReference>
<dbReference type="HAMAP" id="MF_00185">
    <property type="entry name" value="IPP_trans"/>
    <property type="match status" value="1"/>
</dbReference>
<evidence type="ECO:0000256" key="1">
    <source>
        <dbReference type="ARBA" id="ARBA00001946"/>
    </source>
</evidence>
<comment type="similarity">
    <text evidence="3 10 13">Belongs to the IPP transferase family.</text>
</comment>
<proteinExistence type="inferred from homology"/>